<reference evidence="2" key="1">
    <citation type="journal article" date="2021" name="Sci. Rep.">
        <title>Diploid genomic architecture of Nitzschia inconspicua, an elite biomass production diatom.</title>
        <authorList>
            <person name="Oliver A."/>
            <person name="Podell S."/>
            <person name="Pinowska A."/>
            <person name="Traller J.C."/>
            <person name="Smith S.R."/>
            <person name="McClure R."/>
            <person name="Beliaev A."/>
            <person name="Bohutskyi P."/>
            <person name="Hill E.A."/>
            <person name="Rabines A."/>
            <person name="Zheng H."/>
            <person name="Allen L.Z."/>
            <person name="Kuo A."/>
            <person name="Grigoriev I.V."/>
            <person name="Allen A.E."/>
            <person name="Hazlebeck D."/>
            <person name="Allen E.E."/>
        </authorList>
    </citation>
    <scope>NUCLEOTIDE SEQUENCE</scope>
    <source>
        <strain evidence="2">Hildebrandi</strain>
    </source>
</reference>
<dbReference type="PROSITE" id="PS51257">
    <property type="entry name" value="PROKAR_LIPOPROTEIN"/>
    <property type="match status" value="1"/>
</dbReference>
<evidence type="ECO:0000313" key="3">
    <source>
        <dbReference type="Proteomes" id="UP000693970"/>
    </source>
</evidence>
<feature type="region of interest" description="Disordered" evidence="1">
    <location>
        <begin position="26"/>
        <end position="63"/>
    </location>
</feature>
<dbReference type="EMBL" id="JAGRRH010000004">
    <property type="protein sequence ID" value="KAG7370436.1"/>
    <property type="molecule type" value="Genomic_DNA"/>
</dbReference>
<accession>A0A9K3Q4J0</accession>
<protein>
    <submittedName>
        <fullName evidence="2">Uncharacterized protein</fullName>
    </submittedName>
</protein>
<comment type="caution">
    <text evidence="2">The sequence shown here is derived from an EMBL/GenBank/DDBJ whole genome shotgun (WGS) entry which is preliminary data.</text>
</comment>
<name>A0A9K3Q4J0_9STRA</name>
<keyword evidence="3" id="KW-1185">Reference proteome</keyword>
<dbReference type="OrthoDB" id="55237at2759"/>
<dbReference type="AlphaFoldDB" id="A0A9K3Q4J0"/>
<sequence>MTAKVLGPMSASSSLSSCLSHQQYRRSFQHQSESTRNDDEDEITTAGAWQRPSLRRAQNARNNSANACWQHNDATAAAGHKSLSQGRITEMSHSIAKKRRTQQHSHRLRAMLQKDLRIVSVSTRNSPNNHNNKKGKLSLSDYKQDIDSLLNSLHSTDFVGKIDPEYHSQYLPTSHTMPTF</sequence>
<gene>
    <name evidence="2" type="ORF">IV203_019006</name>
</gene>
<reference evidence="2" key="2">
    <citation type="submission" date="2021-04" db="EMBL/GenBank/DDBJ databases">
        <authorList>
            <person name="Podell S."/>
        </authorList>
    </citation>
    <scope>NUCLEOTIDE SEQUENCE</scope>
    <source>
        <strain evidence="2">Hildebrandi</strain>
    </source>
</reference>
<proteinExistence type="predicted"/>
<organism evidence="2 3">
    <name type="scientific">Nitzschia inconspicua</name>
    <dbReference type="NCBI Taxonomy" id="303405"/>
    <lineage>
        <taxon>Eukaryota</taxon>
        <taxon>Sar</taxon>
        <taxon>Stramenopiles</taxon>
        <taxon>Ochrophyta</taxon>
        <taxon>Bacillariophyta</taxon>
        <taxon>Bacillariophyceae</taxon>
        <taxon>Bacillariophycidae</taxon>
        <taxon>Bacillariales</taxon>
        <taxon>Bacillariaceae</taxon>
        <taxon>Nitzschia</taxon>
    </lineage>
</organism>
<dbReference type="Proteomes" id="UP000693970">
    <property type="component" value="Unassembled WGS sequence"/>
</dbReference>
<evidence type="ECO:0000313" key="2">
    <source>
        <dbReference type="EMBL" id="KAG7370436.1"/>
    </source>
</evidence>
<evidence type="ECO:0000256" key="1">
    <source>
        <dbReference type="SAM" id="MobiDB-lite"/>
    </source>
</evidence>